<keyword evidence="4" id="KW-0547">Nucleotide-binding</keyword>
<dbReference type="PANTHER" id="PTHR43033:SF1">
    <property type="entry name" value="TRNA(ILE)-LYSIDINE SYNTHASE-RELATED"/>
    <property type="match status" value="1"/>
</dbReference>
<protein>
    <recommendedName>
        <fullName evidence="1">tRNA(Ile)-lysidine synthetase</fullName>
        <ecNumber evidence="1">6.3.4.19</ecNumber>
    </recommendedName>
</protein>
<evidence type="ECO:0000313" key="9">
    <source>
        <dbReference type="Proteomes" id="UP000624404"/>
    </source>
</evidence>
<dbReference type="InterPro" id="IPR011063">
    <property type="entry name" value="TilS/TtcA_N"/>
</dbReference>
<dbReference type="Pfam" id="PF01171">
    <property type="entry name" value="ATP_bind_3"/>
    <property type="match status" value="1"/>
</dbReference>
<dbReference type="Gene3D" id="3.40.50.620">
    <property type="entry name" value="HUPs"/>
    <property type="match status" value="1"/>
</dbReference>
<comment type="catalytic activity">
    <reaction evidence="6">
        <text>cytidine(34) in tRNA(Ile2) + L-lysine + ATP = lysidine(34) in tRNA(Ile2) + AMP + diphosphate + H(+)</text>
        <dbReference type="Rhea" id="RHEA:43744"/>
        <dbReference type="Rhea" id="RHEA-COMP:10625"/>
        <dbReference type="Rhea" id="RHEA-COMP:10670"/>
        <dbReference type="ChEBI" id="CHEBI:15378"/>
        <dbReference type="ChEBI" id="CHEBI:30616"/>
        <dbReference type="ChEBI" id="CHEBI:32551"/>
        <dbReference type="ChEBI" id="CHEBI:33019"/>
        <dbReference type="ChEBI" id="CHEBI:82748"/>
        <dbReference type="ChEBI" id="CHEBI:83665"/>
        <dbReference type="ChEBI" id="CHEBI:456215"/>
        <dbReference type="EC" id="6.3.4.19"/>
    </reaction>
</comment>
<evidence type="ECO:0000313" key="8">
    <source>
        <dbReference type="EMBL" id="CAD6449181.1"/>
    </source>
</evidence>
<sequence length="623" mass="69688">MNTMKQNALPISIKEFADALFKRPCQVPYHYDRRGHRTLGLAVSGGVDSMALAALCMQMKNNYIPFAFDGYPIHLNKIDFRAIIVNHGVRDGSLEEAQKVMKVLESLGMTGRILTLPWNDVTGNPSKLPNFESLARKYRFQAIGKYCQKSDITSLLLGHHSDDQAETVVMRLAKGALGGGLLGIKPSSPIPECGGLYGVHESGSPITLSPPITNFNHQTKPLPSRQTGQNKIDSPASGAKKIMPELKVESGGITLYRPLLEFPKERLIATCKALGMEWFEDDTNNDPTLTDRNAIRYLYDRTGLPCILPKSRVLSLALQLQNADNLRQQEVDQLIKRCKVTSFSTRRGTLIIRFPFIAHDAPQRSTIAAMLLRRIIMTVTPNSVVSLEQVLNAVPEIFPLPENEIAPKTFNTAGVMFQPINVNPKIGGSNEWHIFRQPRYRNSPDEIVVPELLPEKQPCWVLFDNRYWLLIHNELSSQAGSLVVRFLNEDDISKLGKALGEKESWILKRLLRAVEGETRWRYSLPVVVWRPHGGVIVGQEVIVGLPTLGVRVDGFSRVKWFCRYKKINLQDLGLQAADKPKAFQVRRVMGLKGEVSDGPKFAPWLSKREKSLAGFGGVSKLEN</sequence>
<dbReference type="OrthoDB" id="434144at2759"/>
<dbReference type="SUPFAM" id="SSF52402">
    <property type="entry name" value="Adenine nucleotide alpha hydrolases-like"/>
    <property type="match status" value="1"/>
</dbReference>
<dbReference type="GO" id="GO:0032267">
    <property type="term" value="F:tRNA(Ile)-lysidine synthase activity"/>
    <property type="evidence" value="ECO:0007669"/>
    <property type="project" value="UniProtKB-EC"/>
</dbReference>
<keyword evidence="5" id="KW-0067">ATP-binding</keyword>
<dbReference type="GO" id="GO:0005524">
    <property type="term" value="F:ATP binding"/>
    <property type="evidence" value="ECO:0007669"/>
    <property type="project" value="UniProtKB-KW"/>
</dbReference>
<evidence type="ECO:0000256" key="1">
    <source>
        <dbReference type="ARBA" id="ARBA00013267"/>
    </source>
</evidence>
<comment type="caution">
    <text evidence="8">The sequence shown here is derived from an EMBL/GenBank/DDBJ whole genome shotgun (WGS) entry which is preliminary data.</text>
</comment>
<evidence type="ECO:0000256" key="4">
    <source>
        <dbReference type="ARBA" id="ARBA00022741"/>
    </source>
</evidence>
<keyword evidence="2" id="KW-0436">Ligase</keyword>
<evidence type="ECO:0000256" key="3">
    <source>
        <dbReference type="ARBA" id="ARBA00022694"/>
    </source>
</evidence>
<evidence type="ECO:0000256" key="6">
    <source>
        <dbReference type="ARBA" id="ARBA00048539"/>
    </source>
</evidence>
<dbReference type="InterPro" id="IPR012094">
    <property type="entry name" value="tRNA_Ile_lys_synt"/>
</dbReference>
<dbReference type="GO" id="GO:0008033">
    <property type="term" value="P:tRNA processing"/>
    <property type="evidence" value="ECO:0007669"/>
    <property type="project" value="UniProtKB-KW"/>
</dbReference>
<evidence type="ECO:0000259" key="7">
    <source>
        <dbReference type="Pfam" id="PF01171"/>
    </source>
</evidence>
<dbReference type="InterPro" id="IPR012795">
    <property type="entry name" value="tRNA_Ile_lys_synt_N"/>
</dbReference>
<organism evidence="8 9">
    <name type="scientific">Sclerotinia trifoliorum</name>
    <dbReference type="NCBI Taxonomy" id="28548"/>
    <lineage>
        <taxon>Eukaryota</taxon>
        <taxon>Fungi</taxon>
        <taxon>Dikarya</taxon>
        <taxon>Ascomycota</taxon>
        <taxon>Pezizomycotina</taxon>
        <taxon>Leotiomycetes</taxon>
        <taxon>Helotiales</taxon>
        <taxon>Sclerotiniaceae</taxon>
        <taxon>Sclerotinia</taxon>
    </lineage>
</organism>
<gene>
    <name evidence="8" type="ORF">SCLTRI_LOCUS8974</name>
</gene>
<dbReference type="CDD" id="cd01992">
    <property type="entry name" value="TilS_N"/>
    <property type="match status" value="1"/>
</dbReference>
<reference evidence="8" key="1">
    <citation type="submission" date="2020-10" db="EMBL/GenBank/DDBJ databases">
        <authorList>
            <person name="Kusch S."/>
        </authorList>
    </citation>
    <scope>NUCLEOTIDE SEQUENCE</scope>
    <source>
        <strain evidence="8">SwB9</strain>
    </source>
</reference>
<dbReference type="EC" id="6.3.4.19" evidence="1"/>
<evidence type="ECO:0000256" key="2">
    <source>
        <dbReference type="ARBA" id="ARBA00022598"/>
    </source>
</evidence>
<name>A0A8H2W471_9HELO</name>
<keyword evidence="9" id="KW-1185">Reference proteome</keyword>
<dbReference type="InterPro" id="IPR014729">
    <property type="entry name" value="Rossmann-like_a/b/a_fold"/>
</dbReference>
<accession>A0A8H2W471</accession>
<feature type="domain" description="tRNA(Ile)-lysidine/2-thiocytidine synthase N-terminal" evidence="7">
    <location>
        <begin position="40"/>
        <end position="296"/>
    </location>
</feature>
<evidence type="ECO:0000256" key="5">
    <source>
        <dbReference type="ARBA" id="ARBA00022840"/>
    </source>
</evidence>
<dbReference type="HAMAP" id="MF_01161">
    <property type="entry name" value="tRNA_Ile_lys_synt"/>
    <property type="match status" value="1"/>
</dbReference>
<dbReference type="PANTHER" id="PTHR43033">
    <property type="entry name" value="TRNA(ILE)-LYSIDINE SYNTHASE-RELATED"/>
    <property type="match status" value="1"/>
</dbReference>
<keyword evidence="3" id="KW-0819">tRNA processing</keyword>
<proteinExistence type="inferred from homology"/>
<dbReference type="AlphaFoldDB" id="A0A8H2W471"/>
<dbReference type="Proteomes" id="UP000624404">
    <property type="component" value="Unassembled WGS sequence"/>
</dbReference>
<dbReference type="EMBL" id="CAJHIA010000033">
    <property type="protein sequence ID" value="CAD6449181.1"/>
    <property type="molecule type" value="Genomic_DNA"/>
</dbReference>